<comment type="subcellular location">
    <subcellularLocation>
        <location evidence="1 7">Cell membrane</location>
        <topology evidence="1 7">Multi-pass membrane protein</topology>
    </subcellularLocation>
</comment>
<dbReference type="RefSeq" id="WP_082155587.1">
    <property type="nucleotide sequence ID" value="NZ_LBMC01000039.1"/>
</dbReference>
<evidence type="ECO:0000256" key="4">
    <source>
        <dbReference type="ARBA" id="ARBA00022692"/>
    </source>
</evidence>
<dbReference type="OrthoDB" id="9805974at2"/>
<feature type="transmembrane region" description="Helical" evidence="7">
    <location>
        <begin position="276"/>
        <end position="296"/>
    </location>
</feature>
<dbReference type="PROSITE" id="PS50928">
    <property type="entry name" value="ABC_TM1"/>
    <property type="match status" value="1"/>
</dbReference>
<dbReference type="GO" id="GO:0005886">
    <property type="term" value="C:plasma membrane"/>
    <property type="evidence" value="ECO:0007669"/>
    <property type="project" value="UniProtKB-SubCell"/>
</dbReference>
<proteinExistence type="inferred from homology"/>
<evidence type="ECO:0000259" key="9">
    <source>
        <dbReference type="PROSITE" id="PS50928"/>
    </source>
</evidence>
<evidence type="ECO:0000256" key="3">
    <source>
        <dbReference type="ARBA" id="ARBA00022475"/>
    </source>
</evidence>
<name>A0A1H2LTW9_9ACTN</name>
<dbReference type="InterPro" id="IPR035906">
    <property type="entry name" value="MetI-like_sf"/>
</dbReference>
<evidence type="ECO:0000256" key="1">
    <source>
        <dbReference type="ARBA" id="ARBA00004651"/>
    </source>
</evidence>
<dbReference type="STRING" id="419479.SAMN04488563_6605"/>
<sequence length="358" mass="39566">MTATVTRETSADRHRPVRRRRASGHLRQERRAGWLFVAPAVIVLVVFLFAPILMAAWVSLLDWNGQSSPFSGDADFVGLDNYRNLLTEAGLLRNDFMLSVRNTLYYVLFGVAGVVVLSFVLAMAVNSYVLRGRSFFRTIFYFPAITSSVAISVLFLFLFQGAGVVNVMLSWVGVDGPSWFTDPRGVLHIVFSWFGVDAAPGALADTTLGGLSLWDWFSGPSVAMCTLIMLTVWTTSGTYMLFFLVGLQDIPVELEEATAIDGAGAWQRFRYLTLPLMRRSLVLVITLALIGSWQVFDQVFILSQGAPAKTTLTPAYISYVRSFGDGQFGVGAAVAFVLFAIIIVLTLVQRWVGRERRA</sequence>
<feature type="compositionally biased region" description="Basic residues" evidence="8">
    <location>
        <begin position="15"/>
        <end position="24"/>
    </location>
</feature>
<accession>A0A1H2LTW9</accession>
<evidence type="ECO:0000256" key="2">
    <source>
        <dbReference type="ARBA" id="ARBA00022448"/>
    </source>
</evidence>
<dbReference type="PANTHER" id="PTHR30193:SF37">
    <property type="entry name" value="INNER MEMBRANE ABC TRANSPORTER PERMEASE PROTEIN YCJO"/>
    <property type="match status" value="1"/>
</dbReference>
<feature type="transmembrane region" description="Helical" evidence="7">
    <location>
        <begin position="104"/>
        <end position="126"/>
    </location>
</feature>
<keyword evidence="4 7" id="KW-0812">Transmembrane</keyword>
<keyword evidence="6 7" id="KW-0472">Membrane</keyword>
<evidence type="ECO:0000313" key="11">
    <source>
        <dbReference type="Proteomes" id="UP000182977"/>
    </source>
</evidence>
<keyword evidence="3" id="KW-1003">Cell membrane</keyword>
<dbReference type="EMBL" id="LT629791">
    <property type="protein sequence ID" value="SDU84031.1"/>
    <property type="molecule type" value="Genomic_DNA"/>
</dbReference>
<feature type="transmembrane region" description="Helical" evidence="7">
    <location>
        <begin position="328"/>
        <end position="348"/>
    </location>
</feature>
<evidence type="ECO:0000256" key="5">
    <source>
        <dbReference type="ARBA" id="ARBA00022989"/>
    </source>
</evidence>
<gene>
    <name evidence="10" type="ORF">SAMN04488563_6605</name>
</gene>
<dbReference type="Gene3D" id="1.10.3720.10">
    <property type="entry name" value="MetI-like"/>
    <property type="match status" value="1"/>
</dbReference>
<dbReference type="InterPro" id="IPR000515">
    <property type="entry name" value="MetI-like"/>
</dbReference>
<evidence type="ECO:0000256" key="6">
    <source>
        <dbReference type="ARBA" id="ARBA00023136"/>
    </source>
</evidence>
<feature type="transmembrane region" description="Helical" evidence="7">
    <location>
        <begin position="138"/>
        <end position="159"/>
    </location>
</feature>
<keyword evidence="2 7" id="KW-0813">Transport</keyword>
<dbReference type="CDD" id="cd06261">
    <property type="entry name" value="TM_PBP2"/>
    <property type="match status" value="1"/>
</dbReference>
<protein>
    <submittedName>
        <fullName evidence="10">Carbohydrate ABC transporter membrane protein 1, CUT1 family</fullName>
    </submittedName>
</protein>
<comment type="similarity">
    <text evidence="7">Belongs to the binding-protein-dependent transport system permease family.</text>
</comment>
<evidence type="ECO:0000256" key="7">
    <source>
        <dbReference type="RuleBase" id="RU363032"/>
    </source>
</evidence>
<keyword evidence="5 7" id="KW-1133">Transmembrane helix</keyword>
<feature type="transmembrane region" description="Helical" evidence="7">
    <location>
        <begin position="221"/>
        <end position="245"/>
    </location>
</feature>
<feature type="domain" description="ABC transmembrane type-1" evidence="9">
    <location>
        <begin position="100"/>
        <end position="349"/>
    </location>
</feature>
<evidence type="ECO:0000256" key="8">
    <source>
        <dbReference type="SAM" id="MobiDB-lite"/>
    </source>
</evidence>
<evidence type="ECO:0000313" key="10">
    <source>
        <dbReference type="EMBL" id="SDU84031.1"/>
    </source>
</evidence>
<dbReference type="AlphaFoldDB" id="A0A1H2LTW9"/>
<dbReference type="Pfam" id="PF00528">
    <property type="entry name" value="BPD_transp_1"/>
    <property type="match status" value="1"/>
</dbReference>
<dbReference type="Proteomes" id="UP000182977">
    <property type="component" value="Chromosome I"/>
</dbReference>
<feature type="transmembrane region" description="Helical" evidence="7">
    <location>
        <begin position="34"/>
        <end position="60"/>
    </location>
</feature>
<keyword evidence="11" id="KW-1185">Reference proteome</keyword>
<dbReference type="InterPro" id="IPR051393">
    <property type="entry name" value="ABC_transporter_permease"/>
</dbReference>
<dbReference type="SUPFAM" id="SSF161098">
    <property type="entry name" value="MetI-like"/>
    <property type="match status" value="1"/>
</dbReference>
<organism evidence="10 11">
    <name type="scientific">Jiangella alkaliphila</name>
    <dbReference type="NCBI Taxonomy" id="419479"/>
    <lineage>
        <taxon>Bacteria</taxon>
        <taxon>Bacillati</taxon>
        <taxon>Actinomycetota</taxon>
        <taxon>Actinomycetes</taxon>
        <taxon>Jiangellales</taxon>
        <taxon>Jiangellaceae</taxon>
        <taxon>Jiangella</taxon>
    </lineage>
</organism>
<dbReference type="PANTHER" id="PTHR30193">
    <property type="entry name" value="ABC TRANSPORTER PERMEASE PROTEIN"/>
    <property type="match status" value="1"/>
</dbReference>
<reference evidence="11" key="1">
    <citation type="submission" date="2016-10" db="EMBL/GenBank/DDBJ databases">
        <authorList>
            <person name="Varghese N."/>
            <person name="Submissions S."/>
        </authorList>
    </citation>
    <scope>NUCLEOTIDE SEQUENCE [LARGE SCALE GENOMIC DNA]</scope>
    <source>
        <strain evidence="11">DSM 45079</strain>
    </source>
</reference>
<dbReference type="GO" id="GO:0055085">
    <property type="term" value="P:transmembrane transport"/>
    <property type="evidence" value="ECO:0007669"/>
    <property type="project" value="InterPro"/>
</dbReference>
<feature type="region of interest" description="Disordered" evidence="8">
    <location>
        <begin position="1"/>
        <end position="24"/>
    </location>
</feature>